<feature type="transmembrane region" description="Helical" evidence="1">
    <location>
        <begin position="72"/>
        <end position="93"/>
    </location>
</feature>
<accession>A0A8J2NYH0</accession>
<comment type="caution">
    <text evidence="2">The sequence shown here is derived from an EMBL/GenBank/DDBJ whole genome shotgun (WGS) entry which is preliminary data.</text>
</comment>
<proteinExistence type="predicted"/>
<evidence type="ECO:0000256" key="1">
    <source>
        <dbReference type="SAM" id="Phobius"/>
    </source>
</evidence>
<gene>
    <name evidence="2" type="ORF">AFUS01_LOCUS14099</name>
</gene>
<evidence type="ECO:0000313" key="2">
    <source>
        <dbReference type="EMBL" id="CAG7725119.1"/>
    </source>
</evidence>
<dbReference type="Proteomes" id="UP000708208">
    <property type="component" value="Unassembled WGS sequence"/>
</dbReference>
<keyword evidence="1" id="KW-0812">Transmembrane</keyword>
<feature type="transmembrane region" description="Helical" evidence="1">
    <location>
        <begin position="46"/>
        <end position="66"/>
    </location>
</feature>
<reference evidence="2" key="1">
    <citation type="submission" date="2021-06" db="EMBL/GenBank/DDBJ databases">
        <authorList>
            <person name="Hodson N. C."/>
            <person name="Mongue J. A."/>
            <person name="Jaron S. K."/>
        </authorList>
    </citation>
    <scope>NUCLEOTIDE SEQUENCE</scope>
</reference>
<sequence>MAPNLAIPKLSNVMLVNVNVFFALPFIIEGICVNEFIIFGNRHDGVGGTVTAFTFVCSLLTIIHVWRPRLRWLVLLVISVSILASLIFVVIILGENAVPTPEIWDRNRLNENGTSCFEDSLNDSTTCYATWKDDAKSSLSLLFSNTMLGINTVLIRPISLPS</sequence>
<dbReference type="EMBL" id="CAJVCH010117698">
    <property type="protein sequence ID" value="CAG7725119.1"/>
    <property type="molecule type" value="Genomic_DNA"/>
</dbReference>
<name>A0A8J2NYH0_9HEXA</name>
<organism evidence="2 3">
    <name type="scientific">Allacma fusca</name>
    <dbReference type="NCBI Taxonomy" id="39272"/>
    <lineage>
        <taxon>Eukaryota</taxon>
        <taxon>Metazoa</taxon>
        <taxon>Ecdysozoa</taxon>
        <taxon>Arthropoda</taxon>
        <taxon>Hexapoda</taxon>
        <taxon>Collembola</taxon>
        <taxon>Symphypleona</taxon>
        <taxon>Sminthuridae</taxon>
        <taxon>Allacma</taxon>
    </lineage>
</organism>
<keyword evidence="3" id="KW-1185">Reference proteome</keyword>
<dbReference type="AlphaFoldDB" id="A0A8J2NYH0"/>
<keyword evidence="1" id="KW-0472">Membrane</keyword>
<feature type="transmembrane region" description="Helical" evidence="1">
    <location>
        <begin position="20"/>
        <end position="39"/>
    </location>
</feature>
<evidence type="ECO:0000313" key="3">
    <source>
        <dbReference type="Proteomes" id="UP000708208"/>
    </source>
</evidence>
<keyword evidence="1" id="KW-1133">Transmembrane helix</keyword>
<protein>
    <submittedName>
        <fullName evidence="2">Uncharacterized protein</fullName>
    </submittedName>
</protein>